<reference evidence="1" key="1">
    <citation type="submission" date="2024-06" db="EMBL/GenBank/DDBJ databases">
        <title>The genome sequences of Kitasatospora sp. strain HUAS MG31.</title>
        <authorList>
            <person name="Mo P."/>
        </authorList>
    </citation>
    <scope>NUCLEOTIDE SEQUENCE</scope>
    <source>
        <strain evidence="1">HUAS MG31</strain>
    </source>
</reference>
<dbReference type="AlphaFoldDB" id="A0AAU8JP87"/>
<accession>A0AAU8JP87</accession>
<dbReference type="RefSeq" id="WP_354637812.1">
    <property type="nucleotide sequence ID" value="NZ_CP159872.1"/>
</dbReference>
<dbReference type="KEGG" id="kcm:ABWK59_03520"/>
<sequence>MLLRWIAEVADEPLVLEPADRRVEVETNTWSLSTGDEERRSLTVAEVVAAFESTAGRIRERIRETGHAGAATFYVWHDAQAGRLKCSTGSVGETELPFGGAYVPTGDLGAVVAGYLADEEPGVVAWSELTDVTDGPEWTAVDREPVSFPVWVSAVGGDPA</sequence>
<proteinExistence type="predicted"/>
<name>A0AAU8JP87_9ACTN</name>
<gene>
    <name evidence="1" type="ORF">ABWK59_03520</name>
</gene>
<dbReference type="EMBL" id="CP159872">
    <property type="protein sequence ID" value="XCM78069.1"/>
    <property type="molecule type" value="Genomic_DNA"/>
</dbReference>
<evidence type="ECO:0000313" key="1">
    <source>
        <dbReference type="EMBL" id="XCM78069.1"/>
    </source>
</evidence>
<organism evidence="1">
    <name type="scientific">Kitasatospora camelliae</name>
    <dbReference type="NCBI Taxonomy" id="3156397"/>
    <lineage>
        <taxon>Bacteria</taxon>
        <taxon>Bacillati</taxon>
        <taxon>Actinomycetota</taxon>
        <taxon>Actinomycetes</taxon>
        <taxon>Kitasatosporales</taxon>
        <taxon>Streptomycetaceae</taxon>
        <taxon>Kitasatospora</taxon>
    </lineage>
</organism>
<evidence type="ECO:0008006" key="2">
    <source>
        <dbReference type="Google" id="ProtNLM"/>
    </source>
</evidence>
<protein>
    <recommendedName>
        <fullName evidence="2">Immunity protein Imm1</fullName>
    </recommendedName>
</protein>